<name>A0A653BE91_CALMS</name>
<dbReference type="Proteomes" id="UP000410492">
    <property type="component" value="Unassembled WGS sequence"/>
</dbReference>
<gene>
    <name evidence="1" type="ORF">CALMAC_LOCUS283</name>
</gene>
<reference evidence="1 2" key="1">
    <citation type="submission" date="2019-01" db="EMBL/GenBank/DDBJ databases">
        <authorList>
            <person name="Sayadi A."/>
        </authorList>
    </citation>
    <scope>NUCLEOTIDE SEQUENCE [LARGE SCALE GENOMIC DNA]</scope>
</reference>
<keyword evidence="2" id="KW-1185">Reference proteome</keyword>
<protein>
    <submittedName>
        <fullName evidence="1">Uncharacterized protein</fullName>
    </submittedName>
</protein>
<dbReference type="EMBL" id="CAACVG010000306">
    <property type="protein sequence ID" value="VEN33900.1"/>
    <property type="molecule type" value="Genomic_DNA"/>
</dbReference>
<dbReference type="AlphaFoldDB" id="A0A653BE91"/>
<sequence>MTNMVFKADPDVSSLHTELDIKNESNPSTSAVPTTSIIISVSIIS</sequence>
<evidence type="ECO:0000313" key="1">
    <source>
        <dbReference type="EMBL" id="VEN33900.1"/>
    </source>
</evidence>
<accession>A0A653BE91</accession>
<evidence type="ECO:0000313" key="2">
    <source>
        <dbReference type="Proteomes" id="UP000410492"/>
    </source>
</evidence>
<organism evidence="1 2">
    <name type="scientific">Callosobruchus maculatus</name>
    <name type="common">Southern cowpea weevil</name>
    <name type="synonym">Pulse bruchid</name>
    <dbReference type="NCBI Taxonomy" id="64391"/>
    <lineage>
        <taxon>Eukaryota</taxon>
        <taxon>Metazoa</taxon>
        <taxon>Ecdysozoa</taxon>
        <taxon>Arthropoda</taxon>
        <taxon>Hexapoda</taxon>
        <taxon>Insecta</taxon>
        <taxon>Pterygota</taxon>
        <taxon>Neoptera</taxon>
        <taxon>Endopterygota</taxon>
        <taxon>Coleoptera</taxon>
        <taxon>Polyphaga</taxon>
        <taxon>Cucujiformia</taxon>
        <taxon>Chrysomeloidea</taxon>
        <taxon>Chrysomelidae</taxon>
        <taxon>Bruchinae</taxon>
        <taxon>Bruchini</taxon>
        <taxon>Callosobruchus</taxon>
    </lineage>
</organism>
<proteinExistence type="predicted"/>